<dbReference type="GO" id="GO:0031956">
    <property type="term" value="F:medium-chain fatty acid-CoA ligase activity"/>
    <property type="evidence" value="ECO:0007669"/>
    <property type="project" value="UniProtKB-EC"/>
</dbReference>
<dbReference type="InterPro" id="IPR025110">
    <property type="entry name" value="AMP-bd_C"/>
</dbReference>
<dbReference type="Gene3D" id="3.30.300.30">
    <property type="match status" value="1"/>
</dbReference>
<reference evidence="7 8" key="1">
    <citation type="journal article" date="2011" name="Stand. Genomic Sci.">
        <title>Complete genome sequence of the thermophilic sulfur-reducer Hippea maritima type strain (MH(2)).</title>
        <authorList>
            <person name="Huntemann M."/>
            <person name="Lu M."/>
            <person name="Nolan M."/>
            <person name="Lapidus A."/>
            <person name="Lucas S."/>
            <person name="Hammon N."/>
            <person name="Deshpande S."/>
            <person name="Cheng J.F."/>
            <person name="Tapia R."/>
            <person name="Han C."/>
            <person name="Goodwin L."/>
            <person name="Pitluck S."/>
            <person name="Liolios K."/>
            <person name="Pagani I."/>
            <person name="Ivanova N."/>
            <person name="Ovchinikova G."/>
            <person name="Pati A."/>
            <person name="Chen A."/>
            <person name="Palaniappan K."/>
            <person name="Land M."/>
            <person name="Hauser L."/>
            <person name="Jeffries C.D."/>
            <person name="Detter J.C."/>
            <person name="Brambilla E.M."/>
            <person name="Rohde M."/>
            <person name="Spring S."/>
            <person name="Goker M."/>
            <person name="Woyke T."/>
            <person name="Bristow J."/>
            <person name="Eisen J.A."/>
            <person name="Markowitz V."/>
            <person name="Hugenholtz P."/>
            <person name="Kyrpides N.C."/>
            <person name="Klenk H.P."/>
            <person name="Mavromatis K."/>
        </authorList>
    </citation>
    <scope>NUCLEOTIDE SEQUENCE [LARGE SCALE GENOMIC DNA]</scope>
    <source>
        <strain evidence="8">ATCC 700847 / DSM 10411 / MH2</strain>
    </source>
</reference>
<dbReference type="Pfam" id="PF13193">
    <property type="entry name" value="AMP-binding_C"/>
    <property type="match status" value="1"/>
</dbReference>
<dbReference type="GO" id="GO:0006637">
    <property type="term" value="P:acyl-CoA metabolic process"/>
    <property type="evidence" value="ECO:0007669"/>
    <property type="project" value="TreeGrafter"/>
</dbReference>
<sequence>MKHNMLNYEEEVKNFKIDVPEYYNFAFDVVDKWAEDRTKLALVWADTPGKNIKKYSFWDISVMSNKFANVLLKLGIKKGDNVFVMVPRIVEWYAVMLGLNKVGAVALPAPNILMPEDIRYRIRKGDVKMAIASASNASKVEAACNNGDCPTLDVKMIIDGDLEGWLSFENQMDMASDKLSRDDVEPTKSTDPLLIYFTSGTTKYPKMVMHDQAYALAHIVTAKYWHDLKPTDLHWTISDTGWGKAVWGKLYGQWQIGSAVFMHNAGSHFDAKITLKLLTTQGITSFCAPPTVYRMLIQEDLSQYDFSSLRHCTSAGEPINPEVIKAWKNATGTLIYDGYGQTETVLIVANYPCMPIKYGSMGKPVPGYDVRIVDDDGNDMPVGEPGHIAVKIKPNHPIGVAKEYYKDEAATAEAFRDDFYYTGDRAYMDADGYFWFYGRADDVIKSSGYRIGPFEVESALQEHPAVAESAVVGSPDPIRGTIVKAFIILAKGYEPSDELIKDIQDFVKNKTAPYKYPREIEFVKELPKTISGKIKRAVLRRMEIEKKLGKKGTNGSFV</sequence>
<dbReference type="EMBL" id="CP002606">
    <property type="protein sequence ID" value="AEA34482.1"/>
    <property type="molecule type" value="Genomic_DNA"/>
</dbReference>
<dbReference type="EC" id="6.2.1.2" evidence="7"/>
<keyword evidence="3" id="KW-0547">Nucleotide-binding</keyword>
<evidence type="ECO:0000256" key="2">
    <source>
        <dbReference type="ARBA" id="ARBA00022598"/>
    </source>
</evidence>
<organism evidence="7 8">
    <name type="scientific">Hippea maritima (strain ATCC 700847 / DSM 10411 / MH2)</name>
    <dbReference type="NCBI Taxonomy" id="760142"/>
    <lineage>
        <taxon>Bacteria</taxon>
        <taxon>Pseudomonadati</taxon>
        <taxon>Campylobacterota</taxon>
        <taxon>Desulfurellia</taxon>
        <taxon>Desulfurellales</taxon>
        <taxon>Hippeaceae</taxon>
        <taxon>Hippea</taxon>
    </lineage>
</organism>
<evidence type="ECO:0000259" key="5">
    <source>
        <dbReference type="Pfam" id="PF00501"/>
    </source>
</evidence>
<dbReference type="STRING" id="760142.Hipma_1526"/>
<keyword evidence="2 7" id="KW-0436">Ligase</keyword>
<dbReference type="SUPFAM" id="SSF56801">
    <property type="entry name" value="Acetyl-CoA synthetase-like"/>
    <property type="match status" value="1"/>
</dbReference>
<dbReference type="AlphaFoldDB" id="F2LTV6"/>
<dbReference type="InterPro" id="IPR051087">
    <property type="entry name" value="Mitochondrial_ACSM"/>
</dbReference>
<evidence type="ECO:0000313" key="8">
    <source>
        <dbReference type="Proteomes" id="UP000008139"/>
    </source>
</evidence>
<proteinExistence type="inferred from homology"/>
<dbReference type="InterPro" id="IPR000873">
    <property type="entry name" value="AMP-dep_synth/lig_dom"/>
</dbReference>
<evidence type="ECO:0000313" key="7">
    <source>
        <dbReference type="EMBL" id="AEA34482.1"/>
    </source>
</evidence>
<dbReference type="InterPro" id="IPR045851">
    <property type="entry name" value="AMP-bd_C_sf"/>
</dbReference>
<evidence type="ECO:0000256" key="1">
    <source>
        <dbReference type="ARBA" id="ARBA00006432"/>
    </source>
</evidence>
<keyword evidence="8" id="KW-1185">Reference proteome</keyword>
<dbReference type="InParanoid" id="F2LTV6"/>
<gene>
    <name evidence="7" type="ordered locus">Hipma_1526</name>
</gene>
<protein>
    <submittedName>
        <fullName evidence="7">Butyrate--CoA ligase</fullName>
        <ecNumber evidence="7">6.2.1.2</ecNumber>
    </submittedName>
</protein>
<dbReference type="PANTHER" id="PTHR43605:SF10">
    <property type="entry name" value="ACYL-COA SYNTHETASE MEDIUM CHAIN FAMILY MEMBER 3"/>
    <property type="match status" value="1"/>
</dbReference>
<feature type="domain" description="AMP-dependent synthetase/ligase" evidence="5">
    <location>
        <begin position="36"/>
        <end position="405"/>
    </location>
</feature>
<dbReference type="Proteomes" id="UP000008139">
    <property type="component" value="Chromosome"/>
</dbReference>
<dbReference type="OrthoDB" id="9799237at2"/>
<dbReference type="GO" id="GO:0005524">
    <property type="term" value="F:ATP binding"/>
    <property type="evidence" value="ECO:0007669"/>
    <property type="project" value="UniProtKB-KW"/>
</dbReference>
<dbReference type="GO" id="GO:0004321">
    <property type="term" value="F:fatty-acyl-CoA synthase activity"/>
    <property type="evidence" value="ECO:0007669"/>
    <property type="project" value="TreeGrafter"/>
</dbReference>
<dbReference type="HOGENOM" id="CLU_000022_59_10_7"/>
<accession>F2LTV6</accession>
<evidence type="ECO:0000256" key="4">
    <source>
        <dbReference type="ARBA" id="ARBA00022840"/>
    </source>
</evidence>
<dbReference type="KEGG" id="hmr:Hipma_1526"/>
<dbReference type="eggNOG" id="COG0365">
    <property type="taxonomic scope" value="Bacteria"/>
</dbReference>
<reference evidence="8" key="2">
    <citation type="submission" date="2011-03" db="EMBL/GenBank/DDBJ databases">
        <title>The complete genome of Hippea maritima DSM 10411.</title>
        <authorList>
            <consortium name="US DOE Joint Genome Institute (JGI-PGF)"/>
            <person name="Lucas S."/>
            <person name="Copeland A."/>
            <person name="Lapidus A."/>
            <person name="Bruce D."/>
            <person name="Goodwin L."/>
            <person name="Pitluck S."/>
            <person name="Peters L."/>
            <person name="Kyrpides N."/>
            <person name="Mavromatis K."/>
            <person name="Pagani I."/>
            <person name="Ivanova N."/>
            <person name="Mikhailova N."/>
            <person name="Lu M."/>
            <person name="Detter J.C."/>
            <person name="Tapia R."/>
            <person name="Han C."/>
            <person name="Land M."/>
            <person name="Hauser L."/>
            <person name="Markowitz V."/>
            <person name="Cheng J.-F."/>
            <person name="Hugenholtz P."/>
            <person name="Woyke T."/>
            <person name="Wu D."/>
            <person name="Spring S."/>
            <person name="Schroeder M."/>
            <person name="Brambilla E."/>
            <person name="Klenk H.-P."/>
            <person name="Eisen J.A."/>
        </authorList>
    </citation>
    <scope>NUCLEOTIDE SEQUENCE [LARGE SCALE GENOMIC DNA]</scope>
    <source>
        <strain evidence="8">ATCC 700847 / DSM 10411 / MH2</strain>
    </source>
</reference>
<dbReference type="PANTHER" id="PTHR43605">
    <property type="entry name" value="ACYL-COENZYME A SYNTHETASE"/>
    <property type="match status" value="1"/>
</dbReference>
<keyword evidence="4" id="KW-0067">ATP-binding</keyword>
<dbReference type="FunFam" id="3.30.300.30:FF:000005">
    <property type="entry name" value="Acyl-coenzyme A synthetase ACSM5, mitochondrial"/>
    <property type="match status" value="1"/>
</dbReference>
<evidence type="ECO:0000259" key="6">
    <source>
        <dbReference type="Pfam" id="PF13193"/>
    </source>
</evidence>
<comment type="similarity">
    <text evidence="1">Belongs to the ATP-dependent AMP-binding enzyme family.</text>
</comment>
<dbReference type="InterPro" id="IPR042099">
    <property type="entry name" value="ANL_N_sf"/>
</dbReference>
<evidence type="ECO:0000256" key="3">
    <source>
        <dbReference type="ARBA" id="ARBA00022741"/>
    </source>
</evidence>
<feature type="domain" description="AMP-binding enzyme C-terminal" evidence="6">
    <location>
        <begin position="455"/>
        <end position="533"/>
    </location>
</feature>
<name>F2LTV6_HIPMA</name>
<dbReference type="Pfam" id="PF00501">
    <property type="entry name" value="AMP-binding"/>
    <property type="match status" value="1"/>
</dbReference>
<dbReference type="RefSeq" id="WP_013682511.1">
    <property type="nucleotide sequence ID" value="NC_015318.1"/>
</dbReference>
<dbReference type="GO" id="GO:0006633">
    <property type="term" value="P:fatty acid biosynthetic process"/>
    <property type="evidence" value="ECO:0007669"/>
    <property type="project" value="TreeGrafter"/>
</dbReference>
<dbReference type="Gene3D" id="3.40.50.12780">
    <property type="entry name" value="N-terminal domain of ligase-like"/>
    <property type="match status" value="1"/>
</dbReference>